<sequence length="95" mass="11347">MTTPTGIVIRSSERNAVWFNELRPLIKLHTTISTPEQIQWLAFEFYKEFGNCLDVNLLKIVEQWEEWSEKNDPDDLHKMIFAKLIEMFFNVDENI</sequence>
<dbReference type="AlphaFoldDB" id="A0A382M4H9"/>
<proteinExistence type="predicted"/>
<protein>
    <submittedName>
        <fullName evidence="1">Uncharacterized protein</fullName>
    </submittedName>
</protein>
<evidence type="ECO:0000313" key="1">
    <source>
        <dbReference type="EMBL" id="SVC42597.1"/>
    </source>
</evidence>
<dbReference type="EMBL" id="UINC01090553">
    <property type="protein sequence ID" value="SVC42597.1"/>
    <property type="molecule type" value="Genomic_DNA"/>
</dbReference>
<organism evidence="1">
    <name type="scientific">marine metagenome</name>
    <dbReference type="NCBI Taxonomy" id="408172"/>
    <lineage>
        <taxon>unclassified sequences</taxon>
        <taxon>metagenomes</taxon>
        <taxon>ecological metagenomes</taxon>
    </lineage>
</organism>
<reference evidence="1" key="1">
    <citation type="submission" date="2018-05" db="EMBL/GenBank/DDBJ databases">
        <authorList>
            <person name="Lanie J.A."/>
            <person name="Ng W.-L."/>
            <person name="Kazmierczak K.M."/>
            <person name="Andrzejewski T.M."/>
            <person name="Davidsen T.M."/>
            <person name="Wayne K.J."/>
            <person name="Tettelin H."/>
            <person name="Glass J.I."/>
            <person name="Rusch D."/>
            <person name="Podicherti R."/>
            <person name="Tsui H.-C.T."/>
            <person name="Winkler M.E."/>
        </authorList>
    </citation>
    <scope>NUCLEOTIDE SEQUENCE</scope>
</reference>
<gene>
    <name evidence="1" type="ORF">METZ01_LOCUS295451</name>
</gene>
<name>A0A382M4H9_9ZZZZ</name>
<accession>A0A382M4H9</accession>